<organism evidence="2 3">
    <name type="scientific">Vagococcus salmoninarum</name>
    <dbReference type="NCBI Taxonomy" id="2739"/>
    <lineage>
        <taxon>Bacteria</taxon>
        <taxon>Bacillati</taxon>
        <taxon>Bacillota</taxon>
        <taxon>Bacilli</taxon>
        <taxon>Lactobacillales</taxon>
        <taxon>Enterococcaceae</taxon>
        <taxon>Vagococcus</taxon>
    </lineage>
</organism>
<reference evidence="2 3" key="1">
    <citation type="submission" date="2017-05" db="EMBL/GenBank/DDBJ databases">
        <title>Vagococcus spp. assemblies.</title>
        <authorList>
            <person name="Gulvik C.A."/>
        </authorList>
    </citation>
    <scope>NUCLEOTIDE SEQUENCE [LARGE SCALE GENOMIC DNA]</scope>
    <source>
        <strain evidence="2 3">NCFB 2777</strain>
    </source>
</reference>
<comment type="caution">
    <text evidence="2">The sequence shown here is derived from an EMBL/GenBank/DDBJ whole genome shotgun (WGS) entry which is preliminary data.</text>
</comment>
<gene>
    <name evidence="2" type="ORF">CBF35_01900</name>
</gene>
<dbReference type="InterPro" id="IPR036291">
    <property type="entry name" value="NAD(P)-bd_dom_sf"/>
</dbReference>
<dbReference type="AlphaFoldDB" id="A0A429ZUN1"/>
<dbReference type="EMBL" id="NGJU01000002">
    <property type="protein sequence ID" value="RST97444.1"/>
    <property type="molecule type" value="Genomic_DNA"/>
</dbReference>
<dbReference type="SUPFAM" id="SSF51735">
    <property type="entry name" value="NAD(P)-binding Rossmann-fold domains"/>
    <property type="match status" value="1"/>
</dbReference>
<dbReference type="PANTHER" id="PTHR33303">
    <property type="entry name" value="CYTOPLASMIC PROTEIN-RELATED"/>
    <property type="match status" value="1"/>
</dbReference>
<dbReference type="GeneID" id="98567107"/>
<sequence length="147" mass="16470">MTFTNPSQERIFDILRTAKRIAVVGLSNKPDRTSYRVAANLQDYGYEIIPVNPVLAGQEILGETVYAQLADIPGEIDIVDVFRRSEFLAEVAEEFVKTEAKVFWAQLGLESQAAADILTAAQRENTIMNRCIDIELRLLHEGTQKEG</sequence>
<proteinExistence type="predicted"/>
<evidence type="ECO:0000313" key="2">
    <source>
        <dbReference type="EMBL" id="RST97444.1"/>
    </source>
</evidence>
<dbReference type="PANTHER" id="PTHR33303:SF2">
    <property type="entry name" value="COA-BINDING DOMAIN-CONTAINING PROTEIN"/>
    <property type="match status" value="1"/>
</dbReference>
<dbReference type="InterPro" id="IPR003781">
    <property type="entry name" value="CoA-bd"/>
</dbReference>
<protein>
    <submittedName>
        <fullName evidence="2">CoA-binding protein</fullName>
    </submittedName>
</protein>
<dbReference type="RefSeq" id="WP_126778191.1">
    <property type="nucleotide sequence ID" value="NZ_CAUQJP010000048.1"/>
</dbReference>
<name>A0A429ZUN1_9ENTE</name>
<dbReference type="Proteomes" id="UP000287239">
    <property type="component" value="Unassembled WGS sequence"/>
</dbReference>
<keyword evidence="3" id="KW-1185">Reference proteome</keyword>
<dbReference type="OrthoDB" id="9804695at2"/>
<feature type="domain" description="CoA-binding" evidence="1">
    <location>
        <begin position="15"/>
        <end position="109"/>
    </location>
</feature>
<dbReference type="SMART" id="SM00881">
    <property type="entry name" value="CoA_binding"/>
    <property type="match status" value="1"/>
</dbReference>
<dbReference type="Gene3D" id="3.40.50.720">
    <property type="entry name" value="NAD(P)-binding Rossmann-like Domain"/>
    <property type="match status" value="1"/>
</dbReference>
<accession>A0A429ZUN1</accession>
<evidence type="ECO:0000259" key="1">
    <source>
        <dbReference type="SMART" id="SM00881"/>
    </source>
</evidence>
<dbReference type="Pfam" id="PF13380">
    <property type="entry name" value="CoA_binding_2"/>
    <property type="match status" value="1"/>
</dbReference>
<evidence type="ECO:0000313" key="3">
    <source>
        <dbReference type="Proteomes" id="UP000287239"/>
    </source>
</evidence>